<dbReference type="GO" id="GO:0016020">
    <property type="term" value="C:membrane"/>
    <property type="evidence" value="ECO:0007669"/>
    <property type="project" value="UniProtKB-SubCell"/>
</dbReference>
<proteinExistence type="predicted"/>
<accession>A0A6C0BKN2</accession>
<dbReference type="GO" id="GO:0000166">
    <property type="term" value="F:nucleotide binding"/>
    <property type="evidence" value="ECO:0007669"/>
    <property type="project" value="UniProtKB-KW"/>
</dbReference>
<evidence type="ECO:0000256" key="1">
    <source>
        <dbReference type="ARBA" id="ARBA00004606"/>
    </source>
</evidence>
<reference evidence="11" key="1">
    <citation type="journal article" date="2020" name="Nature">
        <title>Giant virus diversity and host interactions through global metagenomics.</title>
        <authorList>
            <person name="Schulz F."/>
            <person name="Roux S."/>
            <person name="Paez-Espino D."/>
            <person name="Jungbluth S."/>
            <person name="Walsh D.A."/>
            <person name="Denef V.J."/>
            <person name="McMahon K.D."/>
            <person name="Konstantinidis K.T."/>
            <person name="Eloe-Fadrosh E.A."/>
            <person name="Kyrpides N.C."/>
            <person name="Woyke T."/>
        </authorList>
    </citation>
    <scope>NUCLEOTIDE SEQUENCE</scope>
    <source>
        <strain evidence="11">GVMAG-M-3300014204-73</strain>
    </source>
</reference>
<keyword evidence="9" id="KW-0472">Membrane</keyword>
<evidence type="ECO:0000256" key="7">
    <source>
        <dbReference type="ARBA" id="ARBA00022968"/>
    </source>
</evidence>
<evidence type="ECO:0000313" key="11">
    <source>
        <dbReference type="EMBL" id="QHS92311.1"/>
    </source>
</evidence>
<evidence type="ECO:0000259" key="10">
    <source>
        <dbReference type="Pfam" id="PF02434"/>
    </source>
</evidence>
<keyword evidence="6" id="KW-0547">Nucleotide-binding</keyword>
<organism evidence="11">
    <name type="scientific">viral metagenome</name>
    <dbReference type="NCBI Taxonomy" id="1070528"/>
    <lineage>
        <taxon>unclassified sequences</taxon>
        <taxon>metagenomes</taxon>
        <taxon>organismal metagenomes</taxon>
    </lineage>
</organism>
<protein>
    <recommendedName>
        <fullName evidence="10">Fringe-like glycosyltransferase domain-containing protein</fullName>
    </recommendedName>
</protein>
<evidence type="ECO:0000256" key="8">
    <source>
        <dbReference type="ARBA" id="ARBA00022989"/>
    </source>
</evidence>
<evidence type="ECO:0000256" key="3">
    <source>
        <dbReference type="ARBA" id="ARBA00022676"/>
    </source>
</evidence>
<dbReference type="GO" id="GO:0016757">
    <property type="term" value="F:glycosyltransferase activity"/>
    <property type="evidence" value="ECO:0007669"/>
    <property type="project" value="UniProtKB-KW"/>
</dbReference>
<dbReference type="Pfam" id="PF02434">
    <property type="entry name" value="Fringe"/>
    <property type="match status" value="1"/>
</dbReference>
<evidence type="ECO:0000256" key="6">
    <source>
        <dbReference type="ARBA" id="ARBA00022741"/>
    </source>
</evidence>
<keyword evidence="4" id="KW-0808">Transferase</keyword>
<keyword evidence="8" id="KW-1133">Transmembrane helix</keyword>
<evidence type="ECO:0000256" key="5">
    <source>
        <dbReference type="ARBA" id="ARBA00022692"/>
    </source>
</evidence>
<comment type="subcellular location">
    <subcellularLocation>
        <location evidence="1">Membrane</location>
        <topology evidence="1">Single-pass type II membrane protein</topology>
    </subcellularLocation>
</comment>
<dbReference type="EMBL" id="MN739177">
    <property type="protein sequence ID" value="QHS92311.1"/>
    <property type="molecule type" value="Genomic_DNA"/>
</dbReference>
<dbReference type="PANTHER" id="PTHR23033">
    <property type="entry name" value="BETA1,3-GALACTOSYLTRANSFERASE"/>
    <property type="match status" value="1"/>
</dbReference>
<dbReference type="InterPro" id="IPR003378">
    <property type="entry name" value="Fringe-like_glycosylTrfase"/>
</dbReference>
<keyword evidence="7" id="KW-0735">Signal-anchor</keyword>
<feature type="domain" description="Fringe-like glycosyltransferase" evidence="10">
    <location>
        <begin position="347"/>
        <end position="411"/>
    </location>
</feature>
<dbReference type="AlphaFoldDB" id="A0A6C0BKN2"/>
<evidence type="ECO:0000256" key="2">
    <source>
        <dbReference type="ARBA" id="ARBA00004922"/>
    </source>
</evidence>
<dbReference type="Gene3D" id="3.90.550.50">
    <property type="match status" value="1"/>
</dbReference>
<evidence type="ECO:0000256" key="9">
    <source>
        <dbReference type="ARBA" id="ARBA00023136"/>
    </source>
</evidence>
<keyword evidence="3" id="KW-0328">Glycosyltransferase</keyword>
<comment type="pathway">
    <text evidence="2">Protein modification; protein glycosylation.</text>
</comment>
<sequence length="813" mass="94154">MEVTPCLGIGDLLLLKMVTLSNPIKLTKIHMSTKLIAKYRQFPDRYTNFVQKLIQMLFPQIDMDLVDRIHTPIEWTQYQMDRTYIYDDIHLIPRPIVMSDYLVFHTKVRMERRMDRFISQDLPVLQEFFRTFRTDKTIILMGEKVVEDCYEKKVLGIISLYADMQPLREHNHVIDRTKEVLYSGNPDYDDFLSDLYWIHHAHLNVSFGIGGPLNLSQAFSCKVLGYVGELRDYRWLTTRYRGLHQEVHHFVKHIQQLASSMEELVILVIGCVTLPKYREYLHKIEATWGHRARELGVKVLHMLGEQPTDLQGEQYVYLKGVGNDYISASHKQALGLRYIYDHYNAKFVYVCGCDTYVNVDKMLDLVRHYSYQDWLYLGGHMLFRRTLQENLYSFSGGGGFILSYGMVTAIYHLLSNMVTQWESFATHGGNPHIITACDVCIGHYVQRHDGHLICYQNQFSGCNDQGEPKCCVGKKRPHEIVACHYMTLNDFDRFHRQLVDHHYWIERPIFGHASLPNCTVMTMCLTPQHLTINQDLISLPCYLIVYCVLDNLKMLMDLRESSGYQDMTIYHAVSPATASTAHKYQLINQTLRENPFQTDHFLWVDHDIVSVPSSTSSSLCSHLLRIARDPSDLYHLYSSIDLIDTYCQVHSQILHMGRAAGLAVTEAILKQSTFPDENTIYRHLMTDGGAICEHIVRSYGPPEHCLSSYLQTAPSDWEYLIHTMTANATVTTTGKPCLNDHDRCSIIQSLIETVDLVLNEEDILQLLHTGYQAATCIHDAKATIFRDKFQQIRTENPVAERYYQSHRQMFDPL</sequence>
<dbReference type="InterPro" id="IPR026050">
    <property type="entry name" value="C1GALT1/C1GALT1_chp1"/>
</dbReference>
<keyword evidence="5" id="KW-0812">Transmembrane</keyword>
<evidence type="ECO:0000256" key="4">
    <source>
        <dbReference type="ARBA" id="ARBA00022679"/>
    </source>
</evidence>
<name>A0A6C0BKN2_9ZZZZ</name>